<keyword evidence="2" id="KW-1185">Reference proteome</keyword>
<sequence length="171" mass="18099">MIAFTAAGAFVRGFCHESSMSPYADDGYATWPGLVESVPAEFAAHVTEPAFCHEGDTGPFLAATVCIWRRHQDPCWQVGDIAFPAEKDPDGSAWLFDLLADGTPEGYCAFASAYFGVSVDAADVGPVFEHRALTADLVHRINPDVDLANLTEVLDRIGYPQAAASAAGGCG</sequence>
<reference evidence="1 2" key="1">
    <citation type="submission" date="2020-05" db="EMBL/GenBank/DDBJ databases">
        <title>Actinomadura verrucosospora NRRL-B18236 (PFL_A860) Genome sequencing and assembly.</title>
        <authorList>
            <person name="Samborskyy M."/>
        </authorList>
    </citation>
    <scope>NUCLEOTIDE SEQUENCE [LARGE SCALE GENOMIC DNA]</scope>
    <source>
        <strain evidence="1 2">NRRL:B18236</strain>
    </source>
</reference>
<dbReference type="EMBL" id="CP053892">
    <property type="protein sequence ID" value="QKG19835.1"/>
    <property type="molecule type" value="Genomic_DNA"/>
</dbReference>
<evidence type="ECO:0000313" key="2">
    <source>
        <dbReference type="Proteomes" id="UP000501240"/>
    </source>
</evidence>
<name>A0A7D3VPU4_ACTVE</name>
<gene>
    <name evidence="1" type="ORF">ACTIVE_1471</name>
</gene>
<accession>A0A7D3VPU4</accession>
<dbReference type="AlphaFoldDB" id="A0A7D3VPU4"/>
<dbReference type="Proteomes" id="UP000501240">
    <property type="component" value="Chromosome"/>
</dbReference>
<protein>
    <submittedName>
        <fullName evidence="1">Uncharacterized protein</fullName>
    </submittedName>
</protein>
<proteinExistence type="predicted"/>
<organism evidence="1 2">
    <name type="scientific">Actinomadura verrucosospora</name>
    <dbReference type="NCBI Taxonomy" id="46165"/>
    <lineage>
        <taxon>Bacteria</taxon>
        <taxon>Bacillati</taxon>
        <taxon>Actinomycetota</taxon>
        <taxon>Actinomycetes</taxon>
        <taxon>Streptosporangiales</taxon>
        <taxon>Thermomonosporaceae</taxon>
        <taxon>Actinomadura</taxon>
    </lineage>
</organism>
<evidence type="ECO:0000313" key="1">
    <source>
        <dbReference type="EMBL" id="QKG19835.1"/>
    </source>
</evidence>